<dbReference type="AlphaFoldDB" id="A0A2S8FUK8"/>
<proteinExistence type="predicted"/>
<name>A0A2S8FUK8_9BACT</name>
<protein>
    <submittedName>
        <fullName evidence="1">Uncharacterized protein</fullName>
    </submittedName>
</protein>
<comment type="caution">
    <text evidence="1">The sequence shown here is derived from an EMBL/GenBank/DDBJ whole genome shotgun (WGS) entry which is preliminary data.</text>
</comment>
<gene>
    <name evidence="1" type="ORF">C5Y83_07925</name>
</gene>
<organism evidence="1 2">
    <name type="scientific">Blastopirellula marina</name>
    <dbReference type="NCBI Taxonomy" id="124"/>
    <lineage>
        <taxon>Bacteria</taxon>
        <taxon>Pseudomonadati</taxon>
        <taxon>Planctomycetota</taxon>
        <taxon>Planctomycetia</taxon>
        <taxon>Pirellulales</taxon>
        <taxon>Pirellulaceae</taxon>
        <taxon>Blastopirellula</taxon>
    </lineage>
</organism>
<dbReference type="Proteomes" id="UP000238322">
    <property type="component" value="Unassembled WGS sequence"/>
</dbReference>
<reference evidence="1 2" key="1">
    <citation type="submission" date="2018-02" db="EMBL/GenBank/DDBJ databases">
        <title>Comparative genomes isolates from brazilian mangrove.</title>
        <authorList>
            <person name="Araujo J.E."/>
            <person name="Taketani R.G."/>
            <person name="Silva M.C.P."/>
            <person name="Loureco M.V."/>
            <person name="Andreote F.D."/>
        </authorList>
    </citation>
    <scope>NUCLEOTIDE SEQUENCE [LARGE SCALE GENOMIC DNA]</scope>
    <source>
        <strain evidence="1 2">Hex-1 MGV</strain>
    </source>
</reference>
<dbReference type="EMBL" id="PUHY01000006">
    <property type="protein sequence ID" value="PQO35855.1"/>
    <property type="molecule type" value="Genomic_DNA"/>
</dbReference>
<accession>A0A2S8FUK8</accession>
<evidence type="ECO:0000313" key="2">
    <source>
        <dbReference type="Proteomes" id="UP000238322"/>
    </source>
</evidence>
<evidence type="ECO:0000313" key="1">
    <source>
        <dbReference type="EMBL" id="PQO35855.1"/>
    </source>
</evidence>
<sequence>MLPPWVRTFGQAVPRLVAFQSTSEADAEALRQNARRSGGKIDSRGLEVSVITNSIDQLPGENGPFSN</sequence>